<dbReference type="GO" id="GO:0004519">
    <property type="term" value="F:endonuclease activity"/>
    <property type="evidence" value="ECO:0007669"/>
    <property type="project" value="UniProtKB-KW"/>
</dbReference>
<evidence type="ECO:0000256" key="5">
    <source>
        <dbReference type="ARBA" id="ARBA00022722"/>
    </source>
</evidence>
<dbReference type="GO" id="GO:0046872">
    <property type="term" value="F:metal ion binding"/>
    <property type="evidence" value="ECO:0007669"/>
    <property type="project" value="UniProtKB-KW"/>
</dbReference>
<keyword evidence="8" id="KW-0255">Endonuclease</keyword>
<name>A0A2K9LSN5_9VIRU</name>
<accession>A0A2K9LSN5</accession>
<protein>
    <submittedName>
        <fullName evidence="13">Rep</fullName>
    </submittedName>
</protein>
<dbReference type="GO" id="GO:0016779">
    <property type="term" value="F:nucleotidyltransferase activity"/>
    <property type="evidence" value="ECO:0007669"/>
    <property type="project" value="UniProtKB-KW"/>
</dbReference>
<organism evidence="13">
    <name type="scientific">uncultured virus</name>
    <dbReference type="NCBI Taxonomy" id="340016"/>
    <lineage>
        <taxon>Viruses</taxon>
        <taxon>environmental samples</taxon>
    </lineage>
</organism>
<evidence type="ECO:0000259" key="12">
    <source>
        <dbReference type="PROSITE" id="PS52020"/>
    </source>
</evidence>
<evidence type="ECO:0000313" key="13">
    <source>
        <dbReference type="EMBL" id="AUM61888.1"/>
    </source>
</evidence>
<evidence type="ECO:0000256" key="11">
    <source>
        <dbReference type="ARBA" id="ARBA00023125"/>
    </source>
</evidence>
<evidence type="ECO:0000256" key="8">
    <source>
        <dbReference type="ARBA" id="ARBA00022759"/>
    </source>
</evidence>
<dbReference type="GO" id="GO:0000166">
    <property type="term" value="F:nucleotide binding"/>
    <property type="evidence" value="ECO:0007669"/>
    <property type="project" value="UniProtKB-KW"/>
</dbReference>
<feature type="domain" description="CRESS-DNA virus Rep endonuclease" evidence="12">
    <location>
        <begin position="55"/>
        <end position="154"/>
    </location>
</feature>
<evidence type="ECO:0000256" key="2">
    <source>
        <dbReference type="ARBA" id="ARBA00022679"/>
    </source>
</evidence>
<evidence type="ECO:0000256" key="10">
    <source>
        <dbReference type="ARBA" id="ARBA00023124"/>
    </source>
</evidence>
<evidence type="ECO:0000256" key="4">
    <source>
        <dbReference type="ARBA" id="ARBA00022705"/>
    </source>
</evidence>
<evidence type="ECO:0000256" key="9">
    <source>
        <dbReference type="ARBA" id="ARBA00022801"/>
    </source>
</evidence>
<dbReference type="Gene3D" id="3.40.1310.20">
    <property type="match status" value="1"/>
</dbReference>
<keyword evidence="7" id="KW-0547">Nucleotide-binding</keyword>
<keyword evidence="11" id="KW-0238">DNA-binding</keyword>
<keyword evidence="2" id="KW-0808">Transferase</keyword>
<dbReference type="GO" id="GO:0042025">
    <property type="term" value="C:host cell nucleus"/>
    <property type="evidence" value="ECO:0007669"/>
    <property type="project" value="UniProtKB-SubCell"/>
</dbReference>
<dbReference type="PROSITE" id="PS52020">
    <property type="entry name" value="CRESS_DNA_REP"/>
    <property type="match status" value="1"/>
</dbReference>
<reference evidence="13" key="1">
    <citation type="submission" date="2017-01" db="EMBL/GenBank/DDBJ databases">
        <title>High-throughput sequencing uncovers low homogeneity in the biogeography of single-stranded DNA viruses.</title>
        <authorList>
            <person name="Pearson V.M."/>
            <person name="Rokyta D.R."/>
        </authorList>
    </citation>
    <scope>NUCLEOTIDE SEQUENCE</scope>
</reference>
<evidence type="ECO:0000256" key="7">
    <source>
        <dbReference type="ARBA" id="ARBA00022741"/>
    </source>
</evidence>
<keyword evidence="4" id="KW-0235">DNA replication</keyword>
<gene>
    <name evidence="13" type="primary">Rep</name>
</gene>
<evidence type="ECO:0000256" key="1">
    <source>
        <dbReference type="ARBA" id="ARBA00004147"/>
    </source>
</evidence>
<keyword evidence="10" id="KW-0190">Covalent protein-DNA linkage</keyword>
<dbReference type="EMBL" id="KY487910">
    <property type="protein sequence ID" value="AUM61888.1"/>
    <property type="molecule type" value="Genomic_DNA"/>
</dbReference>
<keyword evidence="6" id="KW-0479">Metal-binding</keyword>
<dbReference type="InterPro" id="IPR049912">
    <property type="entry name" value="CRESS_DNA_REP"/>
</dbReference>
<comment type="subcellular location">
    <subcellularLocation>
        <location evidence="1">Host nucleus</location>
    </subcellularLocation>
</comment>
<dbReference type="GO" id="GO:0016787">
    <property type="term" value="F:hydrolase activity"/>
    <property type="evidence" value="ECO:0007669"/>
    <property type="project" value="UniProtKB-KW"/>
</dbReference>
<keyword evidence="5" id="KW-0540">Nuclease</keyword>
<dbReference type="InterPro" id="IPR027417">
    <property type="entry name" value="P-loop_NTPase"/>
</dbReference>
<evidence type="ECO:0000256" key="3">
    <source>
        <dbReference type="ARBA" id="ARBA00022695"/>
    </source>
</evidence>
<proteinExistence type="predicted"/>
<sequence>MDFDSPLLFAHEMLDLEAEEQASPTQLVLDEPAPAPEQVPERDTGIGHEEEPARTYMSNRWHATIFDVDWDPDKMLGNGAKILYACWGFESAPKTGRKHWHVYLRLKSRARMDTVKNILECASAHLEKCKGDEKANRDYCWKDGSTLKGERGEFKAEEGKGQGHRSDLDDAAEMILAGAPIKTIARELPKTFVRNFRGLKALADEIKVVPVQRDVQVLVLWGPTGTGKTHRVRSAWPDCYVVMAGQHPWDSYSGQKTICFEEWLPQDWKITEMNRFLDKWSVELTARYYNRYAEWTRVVICTNSPPSTFYLETSASQPMLFDAFRRRITGACRLIEAREDQGGPSIEEIENSPPNPF</sequence>
<keyword evidence="9" id="KW-0378">Hydrolase</keyword>
<dbReference type="Pfam" id="PF02407">
    <property type="entry name" value="Viral_Rep"/>
    <property type="match status" value="1"/>
</dbReference>
<keyword evidence="3" id="KW-0548">Nucleotidyltransferase</keyword>
<dbReference type="GO" id="GO:0003677">
    <property type="term" value="F:DNA binding"/>
    <property type="evidence" value="ECO:0007669"/>
    <property type="project" value="UniProtKB-KW"/>
</dbReference>
<evidence type="ECO:0000256" key="6">
    <source>
        <dbReference type="ARBA" id="ARBA00022723"/>
    </source>
</evidence>
<dbReference type="SUPFAM" id="SSF52540">
    <property type="entry name" value="P-loop containing nucleoside triphosphate hydrolases"/>
    <property type="match status" value="1"/>
</dbReference>
<dbReference type="GO" id="GO:0006260">
    <property type="term" value="P:DNA replication"/>
    <property type="evidence" value="ECO:0007669"/>
    <property type="project" value="UniProtKB-KW"/>
</dbReference>